<keyword evidence="4" id="KW-1185">Reference proteome</keyword>
<evidence type="ECO:0000313" key="4">
    <source>
        <dbReference type="Proteomes" id="UP000253426"/>
    </source>
</evidence>
<evidence type="ECO:0000259" key="2">
    <source>
        <dbReference type="Pfam" id="PF01471"/>
    </source>
</evidence>
<name>A0A366HDU8_9BACT</name>
<dbReference type="InterPro" id="IPR036366">
    <property type="entry name" value="PGBDSf"/>
</dbReference>
<dbReference type="Pfam" id="PF01471">
    <property type="entry name" value="PG_binding_1"/>
    <property type="match status" value="1"/>
</dbReference>
<evidence type="ECO:0000256" key="1">
    <source>
        <dbReference type="SAM" id="MobiDB-lite"/>
    </source>
</evidence>
<reference evidence="3 4" key="1">
    <citation type="submission" date="2018-06" db="EMBL/GenBank/DDBJ databases">
        <title>Genomic Encyclopedia of Type Strains, Phase IV (KMG-IV): sequencing the most valuable type-strain genomes for metagenomic binning, comparative biology and taxonomic classification.</title>
        <authorList>
            <person name="Goeker M."/>
        </authorList>
    </citation>
    <scope>NUCLEOTIDE SEQUENCE [LARGE SCALE GENOMIC DNA]</scope>
    <source>
        <strain evidence="3 4">DSM 25532</strain>
    </source>
</reference>
<organism evidence="3 4">
    <name type="scientific">Roseimicrobium gellanilyticum</name>
    <dbReference type="NCBI Taxonomy" id="748857"/>
    <lineage>
        <taxon>Bacteria</taxon>
        <taxon>Pseudomonadati</taxon>
        <taxon>Verrucomicrobiota</taxon>
        <taxon>Verrucomicrobiia</taxon>
        <taxon>Verrucomicrobiales</taxon>
        <taxon>Verrucomicrobiaceae</taxon>
        <taxon>Roseimicrobium</taxon>
    </lineage>
</organism>
<feature type="region of interest" description="Disordered" evidence="1">
    <location>
        <begin position="198"/>
        <end position="230"/>
    </location>
</feature>
<sequence>MAMLVAAISLALTGGDLMAAKKDKGKGGGDRKGKKEQVQRKGGGDRGPRVAHSRPSSPKPDRRVVARSSPKPKANKPSSRDTTRLAVQRTKGRDNNVRKRSDDIARHQLAASSSRDRVAAANRKSIERSQNLAKAKERVDRDRDRVVKRDVNRDRTDVRREIDRRNIATAAARRDNDRNRDRDRADVRREIDRRNIASSAVRDSDRNRIVRDRDRDGDRRTHSHRDRSHYTVRHDHDHHSHDWYRSNGYVYDYDYYRTYHRHRYYNDALGVFIFSLVAPPAYVYESAPAYYDSTPNYYSGYGYETRVAVQEELARAGYYDGTLDGVVGPGTRSAIYAYQQDYGLYATGRIDDQLLQSLGLTTY</sequence>
<dbReference type="EMBL" id="QNRR01000008">
    <property type="protein sequence ID" value="RBP40586.1"/>
    <property type="molecule type" value="Genomic_DNA"/>
</dbReference>
<protein>
    <submittedName>
        <fullName evidence="3">Putative peptidoglycan binding protein</fullName>
    </submittedName>
</protein>
<dbReference type="Proteomes" id="UP000253426">
    <property type="component" value="Unassembled WGS sequence"/>
</dbReference>
<dbReference type="SUPFAM" id="SSF47090">
    <property type="entry name" value="PGBD-like"/>
    <property type="match status" value="1"/>
</dbReference>
<evidence type="ECO:0000313" key="3">
    <source>
        <dbReference type="EMBL" id="RBP40586.1"/>
    </source>
</evidence>
<gene>
    <name evidence="3" type="ORF">DES53_108293</name>
</gene>
<feature type="compositionally biased region" description="Low complexity" evidence="1">
    <location>
        <begin position="68"/>
        <end position="77"/>
    </location>
</feature>
<feature type="domain" description="Peptidoglycan binding-like" evidence="2">
    <location>
        <begin position="306"/>
        <end position="358"/>
    </location>
</feature>
<feature type="compositionally biased region" description="Basic and acidic residues" evidence="1">
    <location>
        <begin position="134"/>
        <end position="144"/>
    </location>
</feature>
<feature type="region of interest" description="Disordered" evidence="1">
    <location>
        <begin position="12"/>
        <end position="144"/>
    </location>
</feature>
<feature type="compositionally biased region" description="Basic and acidic residues" evidence="1">
    <location>
        <begin position="91"/>
        <end position="106"/>
    </location>
</feature>
<accession>A0A366HDU8</accession>
<comment type="caution">
    <text evidence="3">The sequence shown here is derived from an EMBL/GenBank/DDBJ whole genome shotgun (WGS) entry which is preliminary data.</text>
</comment>
<dbReference type="AlphaFoldDB" id="A0A366HDU8"/>
<feature type="compositionally biased region" description="Basic and acidic residues" evidence="1">
    <location>
        <begin position="19"/>
        <end position="48"/>
    </location>
</feature>
<dbReference type="Gene3D" id="1.10.101.10">
    <property type="entry name" value="PGBD-like superfamily/PGBD"/>
    <property type="match status" value="1"/>
</dbReference>
<dbReference type="InterPro" id="IPR002477">
    <property type="entry name" value="Peptidoglycan-bd-like"/>
</dbReference>
<dbReference type="InterPro" id="IPR036365">
    <property type="entry name" value="PGBD-like_sf"/>
</dbReference>
<feature type="compositionally biased region" description="Basic and acidic residues" evidence="1">
    <location>
        <begin position="202"/>
        <end position="220"/>
    </location>
</feature>
<proteinExistence type="predicted"/>